<dbReference type="SUPFAM" id="SSF53756">
    <property type="entry name" value="UDP-Glycosyltransferase/glycogen phosphorylase"/>
    <property type="match status" value="1"/>
</dbReference>
<evidence type="ECO:0000313" key="3">
    <source>
        <dbReference type="EMBL" id="GCE16697.1"/>
    </source>
</evidence>
<gene>
    <name evidence="3" type="ORF">KDK_04970</name>
</gene>
<accession>A0A402AC74</accession>
<dbReference type="CDD" id="cd03801">
    <property type="entry name" value="GT4_PimA-like"/>
    <property type="match status" value="1"/>
</dbReference>
<dbReference type="Gene3D" id="3.40.50.2000">
    <property type="entry name" value="Glycogen Phosphorylase B"/>
    <property type="match status" value="2"/>
</dbReference>
<dbReference type="Proteomes" id="UP000287188">
    <property type="component" value="Unassembled WGS sequence"/>
</dbReference>
<protein>
    <recommendedName>
        <fullName evidence="5">Glycosyl transferase family 1</fullName>
    </recommendedName>
</protein>
<sequence>MNICLLTGTFHPQIGGGETYAKTIAAGMCAMGHTVFVITDRPNSSCPDYEQIGGMHIFRTFSYKALIEDPDKSCWEQAYFALPGEIANLLRHHHIDIIHANSLECAIIGSMLALTIQVPLVCSFHEQEPEAEAAGEGKCRLVFSQLPVQIFLAGSRFYYDKAIAYGADSARLKLIYHGVDLDNIYPGTRAQARQAFQVQPDDIFIVCAARLKQRKGLLELIRAIPGVKKNMPHIRVLIAGSCHSASRQYATNLYKEIELLDLTGVVSINEQLHLSDMSEVYTAADIVVQPSYSEGLGLALLEAMASNKPVIGTTISSIEEIITSEQNGLLIPPGDVSALGDAIIRLATDHQCAQKLAKKGYEHVKTHFNIRRMIKETEQSYKTAMQVFTSV</sequence>
<evidence type="ECO:0000313" key="4">
    <source>
        <dbReference type="Proteomes" id="UP000287188"/>
    </source>
</evidence>
<feature type="domain" description="Glycosyltransferase subfamily 4-like N-terminal" evidence="2">
    <location>
        <begin position="14"/>
        <end position="182"/>
    </location>
</feature>
<organism evidence="3 4">
    <name type="scientific">Dictyobacter kobayashii</name>
    <dbReference type="NCBI Taxonomy" id="2014872"/>
    <lineage>
        <taxon>Bacteria</taxon>
        <taxon>Bacillati</taxon>
        <taxon>Chloroflexota</taxon>
        <taxon>Ktedonobacteria</taxon>
        <taxon>Ktedonobacterales</taxon>
        <taxon>Dictyobacteraceae</taxon>
        <taxon>Dictyobacter</taxon>
    </lineage>
</organism>
<dbReference type="Pfam" id="PF13439">
    <property type="entry name" value="Glyco_transf_4"/>
    <property type="match status" value="1"/>
</dbReference>
<dbReference type="EMBL" id="BIFS01000001">
    <property type="protein sequence ID" value="GCE16697.1"/>
    <property type="molecule type" value="Genomic_DNA"/>
</dbReference>
<dbReference type="PANTHER" id="PTHR45947:SF3">
    <property type="entry name" value="SULFOQUINOVOSYL TRANSFERASE SQD2"/>
    <property type="match status" value="1"/>
</dbReference>
<reference evidence="4" key="1">
    <citation type="submission" date="2018-12" db="EMBL/GenBank/DDBJ databases">
        <title>Tengunoibacter tsumagoiensis gen. nov., sp. nov., Dictyobacter kobayashii sp. nov., D. alpinus sp. nov., and D. joshuensis sp. nov. and description of Dictyobacteraceae fam. nov. within the order Ktedonobacterales isolated from Tengu-no-mugimeshi.</title>
        <authorList>
            <person name="Wang C.M."/>
            <person name="Zheng Y."/>
            <person name="Sakai Y."/>
            <person name="Toyoda A."/>
            <person name="Minakuchi Y."/>
            <person name="Abe K."/>
            <person name="Yokota A."/>
            <person name="Yabe S."/>
        </authorList>
    </citation>
    <scope>NUCLEOTIDE SEQUENCE [LARGE SCALE GENOMIC DNA]</scope>
    <source>
        <strain evidence="4">Uno11</strain>
    </source>
</reference>
<evidence type="ECO:0000259" key="1">
    <source>
        <dbReference type="Pfam" id="PF00534"/>
    </source>
</evidence>
<dbReference type="AlphaFoldDB" id="A0A402AC74"/>
<keyword evidence="4" id="KW-1185">Reference proteome</keyword>
<dbReference type="InterPro" id="IPR001296">
    <property type="entry name" value="Glyco_trans_1"/>
</dbReference>
<dbReference type="PANTHER" id="PTHR45947">
    <property type="entry name" value="SULFOQUINOVOSYL TRANSFERASE SQD2"/>
    <property type="match status" value="1"/>
</dbReference>
<evidence type="ECO:0008006" key="5">
    <source>
        <dbReference type="Google" id="ProtNLM"/>
    </source>
</evidence>
<dbReference type="InterPro" id="IPR050194">
    <property type="entry name" value="Glycosyltransferase_grp1"/>
</dbReference>
<evidence type="ECO:0000259" key="2">
    <source>
        <dbReference type="Pfam" id="PF13439"/>
    </source>
</evidence>
<dbReference type="RefSeq" id="WP_161977042.1">
    <property type="nucleotide sequence ID" value="NZ_BIFS01000001.1"/>
</dbReference>
<feature type="domain" description="Glycosyl transferase family 1" evidence="1">
    <location>
        <begin position="191"/>
        <end position="362"/>
    </location>
</feature>
<dbReference type="Pfam" id="PF00534">
    <property type="entry name" value="Glycos_transf_1"/>
    <property type="match status" value="1"/>
</dbReference>
<name>A0A402AC74_9CHLR</name>
<dbReference type="GO" id="GO:0016757">
    <property type="term" value="F:glycosyltransferase activity"/>
    <property type="evidence" value="ECO:0007669"/>
    <property type="project" value="InterPro"/>
</dbReference>
<dbReference type="InterPro" id="IPR028098">
    <property type="entry name" value="Glyco_trans_4-like_N"/>
</dbReference>
<proteinExistence type="predicted"/>
<comment type="caution">
    <text evidence="3">The sequence shown here is derived from an EMBL/GenBank/DDBJ whole genome shotgun (WGS) entry which is preliminary data.</text>
</comment>